<evidence type="ECO:0000313" key="1">
    <source>
        <dbReference type="EMBL" id="MBK0332051.1"/>
    </source>
</evidence>
<gene>
    <name evidence="1" type="ORF">I8D64_11640</name>
</gene>
<organism evidence="1 2">
    <name type="scientific">Brachybacterium halotolerans</name>
    <dbReference type="NCBI Taxonomy" id="2795215"/>
    <lineage>
        <taxon>Bacteria</taxon>
        <taxon>Bacillati</taxon>
        <taxon>Actinomycetota</taxon>
        <taxon>Actinomycetes</taxon>
        <taxon>Micrococcales</taxon>
        <taxon>Dermabacteraceae</taxon>
        <taxon>Brachybacterium</taxon>
    </lineage>
</organism>
<evidence type="ECO:0000313" key="2">
    <source>
        <dbReference type="Proteomes" id="UP000612352"/>
    </source>
</evidence>
<name>A0ABS1BBM9_9MICO</name>
<keyword evidence="2" id="KW-1185">Reference proteome</keyword>
<reference evidence="1 2" key="1">
    <citation type="submission" date="2020-12" db="EMBL/GenBank/DDBJ databases">
        <title>Brachybacterium sp. MASK1Z-5, whole genome shotgun sequence.</title>
        <authorList>
            <person name="Tuo L."/>
        </authorList>
    </citation>
    <scope>NUCLEOTIDE SEQUENCE [LARGE SCALE GENOMIC DNA]</scope>
    <source>
        <strain evidence="1 2">MASK1Z-5</strain>
    </source>
</reference>
<dbReference type="EMBL" id="JAEDAJ010000006">
    <property type="protein sequence ID" value="MBK0332051.1"/>
    <property type="molecule type" value="Genomic_DNA"/>
</dbReference>
<proteinExistence type="predicted"/>
<dbReference type="Proteomes" id="UP000612352">
    <property type="component" value="Unassembled WGS sequence"/>
</dbReference>
<comment type="caution">
    <text evidence="1">The sequence shown here is derived from an EMBL/GenBank/DDBJ whole genome shotgun (WGS) entry which is preliminary data.</text>
</comment>
<sequence>MTAEEKTAVTSRAAVLRVSPSTWMRAALLDALDQRRDTVAALESVAGSAPDPYLAAAVEQLRRTGVNLNQALRRGAAVDDDLVREVKTSVDGVRAALGDRTAT</sequence>
<evidence type="ECO:0008006" key="3">
    <source>
        <dbReference type="Google" id="ProtNLM"/>
    </source>
</evidence>
<protein>
    <recommendedName>
        <fullName evidence="3">Mobilisation protein (MobC)</fullName>
    </recommendedName>
</protein>
<accession>A0ABS1BBM9</accession>